<name>A0A0E9PT13_ANGAN</name>
<dbReference type="EMBL" id="GBXM01100831">
    <property type="protein sequence ID" value="JAH07746.1"/>
    <property type="molecule type" value="Transcribed_RNA"/>
</dbReference>
<proteinExistence type="predicted"/>
<protein>
    <submittedName>
        <fullName evidence="1">Uncharacterized protein</fullName>
    </submittedName>
</protein>
<dbReference type="AlphaFoldDB" id="A0A0E9PT13"/>
<evidence type="ECO:0000313" key="1">
    <source>
        <dbReference type="EMBL" id="JAH07746.1"/>
    </source>
</evidence>
<accession>A0A0E9PT13</accession>
<sequence length="38" mass="4127">MLSSGCTVQFGPRLKGDLPTFICVKVIVVKSQSAVKWC</sequence>
<reference evidence="1" key="1">
    <citation type="submission" date="2014-11" db="EMBL/GenBank/DDBJ databases">
        <authorList>
            <person name="Amaro Gonzalez C."/>
        </authorList>
    </citation>
    <scope>NUCLEOTIDE SEQUENCE</scope>
</reference>
<organism evidence="1">
    <name type="scientific">Anguilla anguilla</name>
    <name type="common">European freshwater eel</name>
    <name type="synonym">Muraena anguilla</name>
    <dbReference type="NCBI Taxonomy" id="7936"/>
    <lineage>
        <taxon>Eukaryota</taxon>
        <taxon>Metazoa</taxon>
        <taxon>Chordata</taxon>
        <taxon>Craniata</taxon>
        <taxon>Vertebrata</taxon>
        <taxon>Euteleostomi</taxon>
        <taxon>Actinopterygii</taxon>
        <taxon>Neopterygii</taxon>
        <taxon>Teleostei</taxon>
        <taxon>Anguilliformes</taxon>
        <taxon>Anguillidae</taxon>
        <taxon>Anguilla</taxon>
    </lineage>
</organism>
<reference evidence="1" key="2">
    <citation type="journal article" date="2015" name="Fish Shellfish Immunol.">
        <title>Early steps in the European eel (Anguilla anguilla)-Vibrio vulnificus interaction in the gills: Role of the RtxA13 toxin.</title>
        <authorList>
            <person name="Callol A."/>
            <person name="Pajuelo D."/>
            <person name="Ebbesson L."/>
            <person name="Teles M."/>
            <person name="MacKenzie S."/>
            <person name="Amaro C."/>
        </authorList>
    </citation>
    <scope>NUCLEOTIDE SEQUENCE</scope>
</reference>